<evidence type="ECO:0000313" key="6">
    <source>
        <dbReference type="Proteomes" id="UP000623440"/>
    </source>
</evidence>
<protein>
    <recommendedName>
        <fullName evidence="4">CENP-V/GFA domain-containing protein</fullName>
    </recommendedName>
</protein>
<keyword evidence="3" id="KW-0862">Zinc</keyword>
<reference evidence="5 6" key="1">
    <citation type="journal article" date="2020" name="ISME J.">
        <title>Comparative genomics reveals insights into cyanobacterial evolution and habitat adaptation.</title>
        <authorList>
            <person name="Chen M.Y."/>
            <person name="Teng W.K."/>
            <person name="Zhao L."/>
            <person name="Hu C.X."/>
            <person name="Zhou Y.K."/>
            <person name="Han B.P."/>
            <person name="Song L.R."/>
            <person name="Shu W.S."/>
        </authorList>
    </citation>
    <scope>NUCLEOTIDE SEQUENCE [LARGE SCALE GENOMIC DNA]</scope>
    <source>
        <strain evidence="5 6">FACHB-838</strain>
    </source>
</reference>
<dbReference type="InterPro" id="IPR006913">
    <property type="entry name" value="CENP-V/GFA"/>
</dbReference>
<dbReference type="Gene3D" id="3.90.1590.10">
    <property type="entry name" value="glutathione-dependent formaldehyde- activating enzyme (gfa)"/>
    <property type="match status" value="1"/>
</dbReference>
<dbReference type="InterPro" id="IPR011057">
    <property type="entry name" value="Mss4-like_sf"/>
</dbReference>
<accession>A0ABR8E187</accession>
<feature type="domain" description="CENP-V/GFA" evidence="4">
    <location>
        <begin position="7"/>
        <end position="59"/>
    </location>
</feature>
<keyword evidence="2" id="KW-0479">Metal-binding</keyword>
<dbReference type="SUPFAM" id="SSF51316">
    <property type="entry name" value="Mss4-like"/>
    <property type="match status" value="1"/>
</dbReference>
<evidence type="ECO:0000256" key="2">
    <source>
        <dbReference type="ARBA" id="ARBA00022723"/>
    </source>
</evidence>
<gene>
    <name evidence="5" type="ORF">H6G97_41150</name>
</gene>
<evidence type="ECO:0000259" key="4">
    <source>
        <dbReference type="Pfam" id="PF04828"/>
    </source>
</evidence>
<keyword evidence="6" id="KW-1185">Reference proteome</keyword>
<proteinExistence type="inferred from homology"/>
<sequence length="64" mass="6723">MSNLSIAKGSCLCRAVSLSTNSMRKNVTACHCSMCRNWGGGPLLAVDCETDELLIWGMGESGVG</sequence>
<dbReference type="Pfam" id="PF04828">
    <property type="entry name" value="GFA"/>
    <property type="match status" value="1"/>
</dbReference>
<evidence type="ECO:0000256" key="3">
    <source>
        <dbReference type="ARBA" id="ARBA00022833"/>
    </source>
</evidence>
<evidence type="ECO:0000256" key="1">
    <source>
        <dbReference type="ARBA" id="ARBA00005495"/>
    </source>
</evidence>
<comment type="similarity">
    <text evidence="1">Belongs to the Gfa family.</text>
</comment>
<evidence type="ECO:0000313" key="5">
    <source>
        <dbReference type="EMBL" id="MBD2535464.1"/>
    </source>
</evidence>
<dbReference type="EMBL" id="JACJSI010000279">
    <property type="protein sequence ID" value="MBD2535464.1"/>
    <property type="molecule type" value="Genomic_DNA"/>
</dbReference>
<dbReference type="Proteomes" id="UP000623440">
    <property type="component" value="Unassembled WGS sequence"/>
</dbReference>
<name>A0ABR8E187_9NOSO</name>
<organism evidence="5 6">
    <name type="scientific">Nostoc flagelliforme FACHB-838</name>
    <dbReference type="NCBI Taxonomy" id="2692904"/>
    <lineage>
        <taxon>Bacteria</taxon>
        <taxon>Bacillati</taxon>
        <taxon>Cyanobacteriota</taxon>
        <taxon>Cyanophyceae</taxon>
        <taxon>Nostocales</taxon>
        <taxon>Nostocaceae</taxon>
        <taxon>Nostoc</taxon>
    </lineage>
</organism>
<comment type="caution">
    <text evidence="5">The sequence shown here is derived from an EMBL/GenBank/DDBJ whole genome shotgun (WGS) entry which is preliminary data.</text>
</comment>